<evidence type="ECO:0000313" key="4">
    <source>
        <dbReference type="Proteomes" id="UP000008827"/>
    </source>
</evidence>
<feature type="compositionally biased region" description="Basic residues" evidence="1">
    <location>
        <begin position="16"/>
        <end position="25"/>
    </location>
</feature>
<evidence type="ECO:0000313" key="2">
    <source>
        <dbReference type="EMBL" id="KRH54802.1"/>
    </source>
</evidence>
<feature type="compositionally biased region" description="Basic residues" evidence="1">
    <location>
        <begin position="236"/>
        <end position="249"/>
    </location>
</feature>
<protein>
    <submittedName>
        <fullName evidence="2 3">Uncharacterized protein</fullName>
    </submittedName>
</protein>
<dbReference type="Proteomes" id="UP000008827">
    <property type="component" value="Chromosome 6"/>
</dbReference>
<reference evidence="3" key="2">
    <citation type="submission" date="2018-02" db="UniProtKB">
        <authorList>
            <consortium name="EnsemblPlants"/>
        </authorList>
    </citation>
    <scope>IDENTIFICATION</scope>
    <source>
        <strain evidence="3">Williams 82</strain>
    </source>
</reference>
<feature type="region of interest" description="Disordered" evidence="1">
    <location>
        <begin position="1"/>
        <end position="62"/>
    </location>
</feature>
<name>A0A0R0JPZ0_SOYBN</name>
<proteinExistence type="predicted"/>
<evidence type="ECO:0000313" key="3">
    <source>
        <dbReference type="EnsemblPlants" id="KRH54802"/>
    </source>
</evidence>
<feature type="compositionally biased region" description="Basic and acidic residues" evidence="1">
    <location>
        <begin position="27"/>
        <end position="57"/>
    </location>
</feature>
<keyword evidence="4" id="KW-1185">Reference proteome</keyword>
<accession>A0A0R0JPZ0</accession>
<dbReference type="PANTHER" id="PTHR45023:SF4">
    <property type="entry name" value="GLYCINE-RICH PROTEIN-RELATED"/>
    <property type="match status" value="1"/>
</dbReference>
<reference evidence="2" key="3">
    <citation type="submission" date="2018-07" db="EMBL/GenBank/DDBJ databases">
        <title>WGS assembly of Glycine max.</title>
        <authorList>
            <person name="Schmutz J."/>
            <person name="Cannon S."/>
            <person name="Schlueter J."/>
            <person name="Ma J."/>
            <person name="Mitros T."/>
            <person name="Nelson W."/>
            <person name="Hyten D."/>
            <person name="Song Q."/>
            <person name="Thelen J."/>
            <person name="Cheng J."/>
            <person name="Xu D."/>
            <person name="Hellsten U."/>
            <person name="May G."/>
            <person name="Yu Y."/>
            <person name="Sakurai T."/>
            <person name="Umezawa T."/>
            <person name="Bhattacharyya M."/>
            <person name="Sandhu D."/>
            <person name="Valliyodan B."/>
            <person name="Lindquist E."/>
            <person name="Peto M."/>
            <person name="Grant D."/>
            <person name="Shu S."/>
            <person name="Goodstein D."/>
            <person name="Barry K."/>
            <person name="Futrell-Griggs M."/>
            <person name="Abernathy B."/>
            <person name="Du J."/>
            <person name="Tian Z."/>
            <person name="Zhu L."/>
            <person name="Gill N."/>
            <person name="Joshi T."/>
            <person name="Libault M."/>
            <person name="Sethuraman A."/>
            <person name="Zhang X."/>
            <person name="Shinozaki K."/>
            <person name="Nguyen H."/>
            <person name="Wing R."/>
            <person name="Cregan P."/>
            <person name="Specht J."/>
            <person name="Grimwood J."/>
            <person name="Rokhsar D."/>
            <person name="Stacey G."/>
            <person name="Shoemaker R."/>
            <person name="Jackson S."/>
        </authorList>
    </citation>
    <scope>NUCLEOTIDE SEQUENCE</scope>
    <source>
        <tissue evidence="2">Callus</tissue>
    </source>
</reference>
<dbReference type="STRING" id="3847.A0A0R0JPZ0"/>
<sequence>MGRWKVTRGGEGGRGKVARWGRGRGKVLQEGEGRSCEGEGEGEGKSEKQNEEREMKSLLRGRKRKKVSIDDVGSQFPQFSTQIGLDKIIIDEIGGSSAKKKPRVAFAVEEDTHLISSWLNISTDPIVGIGKLSERAINQLKSQRQKSNLGIQKFKCHYKQTISLKKSGCTENDEDEGTDFGLEHAWRLLKDQPKWLEQFTESCFKRTKISAYGAYSSSSNPETPVEADTPSPIIRRMGKKTVKRKSKGK</sequence>
<dbReference type="PANTHER" id="PTHR45023">
    <property type="match status" value="1"/>
</dbReference>
<organism evidence="2">
    <name type="scientific">Glycine max</name>
    <name type="common">Soybean</name>
    <name type="synonym">Glycine hispida</name>
    <dbReference type="NCBI Taxonomy" id="3847"/>
    <lineage>
        <taxon>Eukaryota</taxon>
        <taxon>Viridiplantae</taxon>
        <taxon>Streptophyta</taxon>
        <taxon>Embryophyta</taxon>
        <taxon>Tracheophyta</taxon>
        <taxon>Spermatophyta</taxon>
        <taxon>Magnoliopsida</taxon>
        <taxon>eudicotyledons</taxon>
        <taxon>Gunneridae</taxon>
        <taxon>Pentapetalae</taxon>
        <taxon>rosids</taxon>
        <taxon>fabids</taxon>
        <taxon>Fabales</taxon>
        <taxon>Fabaceae</taxon>
        <taxon>Papilionoideae</taxon>
        <taxon>50 kb inversion clade</taxon>
        <taxon>NPAAA clade</taxon>
        <taxon>indigoferoid/millettioid clade</taxon>
        <taxon>Phaseoleae</taxon>
        <taxon>Glycine</taxon>
        <taxon>Glycine subgen. Soja</taxon>
    </lineage>
</organism>
<dbReference type="OMA" id="TEYQRKW"/>
<dbReference type="InParanoid" id="A0A0R0JPZ0"/>
<evidence type="ECO:0000256" key="1">
    <source>
        <dbReference type="SAM" id="MobiDB-lite"/>
    </source>
</evidence>
<gene>
    <name evidence="2" type="ORF">GLYMA_06G210000</name>
</gene>
<feature type="region of interest" description="Disordered" evidence="1">
    <location>
        <begin position="214"/>
        <end position="249"/>
    </location>
</feature>
<dbReference type="Gramene" id="KRH54802">
    <property type="protein sequence ID" value="KRH54802"/>
    <property type="gene ID" value="GLYMA_06G210000"/>
</dbReference>
<dbReference type="AlphaFoldDB" id="A0A0R0JPZ0"/>
<reference evidence="2 3" key="1">
    <citation type="journal article" date="2010" name="Nature">
        <title>Genome sequence of the palaeopolyploid soybean.</title>
        <authorList>
            <person name="Schmutz J."/>
            <person name="Cannon S.B."/>
            <person name="Schlueter J."/>
            <person name="Ma J."/>
            <person name="Mitros T."/>
            <person name="Nelson W."/>
            <person name="Hyten D.L."/>
            <person name="Song Q."/>
            <person name="Thelen J.J."/>
            <person name="Cheng J."/>
            <person name="Xu D."/>
            <person name="Hellsten U."/>
            <person name="May G.D."/>
            <person name="Yu Y."/>
            <person name="Sakurai T."/>
            <person name="Umezawa T."/>
            <person name="Bhattacharyya M.K."/>
            <person name="Sandhu D."/>
            <person name="Valliyodan B."/>
            <person name="Lindquist E."/>
            <person name="Peto M."/>
            <person name="Grant D."/>
            <person name="Shu S."/>
            <person name="Goodstein D."/>
            <person name="Barry K."/>
            <person name="Futrell-Griggs M."/>
            <person name="Abernathy B."/>
            <person name="Du J."/>
            <person name="Tian Z."/>
            <person name="Zhu L."/>
            <person name="Gill N."/>
            <person name="Joshi T."/>
            <person name="Libault M."/>
            <person name="Sethuraman A."/>
            <person name="Zhang X.-C."/>
            <person name="Shinozaki K."/>
            <person name="Nguyen H.T."/>
            <person name="Wing R.A."/>
            <person name="Cregan P."/>
            <person name="Specht J."/>
            <person name="Grimwood J."/>
            <person name="Rokhsar D."/>
            <person name="Stacey G."/>
            <person name="Shoemaker R.C."/>
            <person name="Jackson S.A."/>
        </authorList>
    </citation>
    <scope>NUCLEOTIDE SEQUENCE</scope>
    <source>
        <strain evidence="3">cv. Williams 82</strain>
        <tissue evidence="2">Callus</tissue>
    </source>
</reference>
<dbReference type="EMBL" id="CM000839">
    <property type="protein sequence ID" value="KRH54802.1"/>
    <property type="molecule type" value="Genomic_DNA"/>
</dbReference>
<dbReference type="EnsemblPlants" id="KRH54802">
    <property type="protein sequence ID" value="KRH54802"/>
    <property type="gene ID" value="GLYMA_06G210000"/>
</dbReference>